<evidence type="ECO:0000256" key="1">
    <source>
        <dbReference type="SAM" id="MobiDB-lite"/>
    </source>
</evidence>
<feature type="compositionally biased region" description="Polar residues" evidence="1">
    <location>
        <begin position="223"/>
        <end position="234"/>
    </location>
</feature>
<evidence type="ECO:0000313" key="2">
    <source>
        <dbReference type="Proteomes" id="UP000492821"/>
    </source>
</evidence>
<reference evidence="2" key="1">
    <citation type="journal article" date="2013" name="Genetics">
        <title>The draft genome and transcriptome of Panagrellus redivivus are shaped by the harsh demands of a free-living lifestyle.</title>
        <authorList>
            <person name="Srinivasan J."/>
            <person name="Dillman A.R."/>
            <person name="Macchietto M.G."/>
            <person name="Heikkinen L."/>
            <person name="Lakso M."/>
            <person name="Fracchia K.M."/>
            <person name="Antoshechkin I."/>
            <person name="Mortazavi A."/>
            <person name="Wong G."/>
            <person name="Sternberg P.W."/>
        </authorList>
    </citation>
    <scope>NUCLEOTIDE SEQUENCE [LARGE SCALE GENOMIC DNA]</scope>
    <source>
        <strain evidence="2">MT8872</strain>
    </source>
</reference>
<dbReference type="GO" id="GO:0016791">
    <property type="term" value="F:phosphatase activity"/>
    <property type="evidence" value="ECO:0007669"/>
    <property type="project" value="UniProtKB-ARBA"/>
</dbReference>
<feature type="compositionally biased region" description="Polar residues" evidence="1">
    <location>
        <begin position="75"/>
        <end position="84"/>
    </location>
</feature>
<sequence>MPGQRRVPDFATPSQAQLFQTIKSGRATEPINSPQPTQKDFDLQSPRPSRRDVIVLETDPDCELPPSDKNEKSSPQKFSKTVRTTPEDTASKNMTHRKSLKKVVSNSKNETSKKTGCRARHRSKGCTSAQRTQDDVSSPLKSTQKDVSLQLKTTPRDATSPMKTTQRDATLPVKSTPREVTSPMKSTQKECPTPMKSAQKERPTPLKSMQKERSSPENFCTPPDSTIRMSDVTDSATCPHSPASSATSAVSSSSESSSSRYTSRRYIPAEHTHVSSASDYESESDDGSEYNPQQDETPPLSDDSNATFPTGRKSVVIIPRDPEDMVEPTREPSPPENEVFQSAKSPRDLVEPRTERTPPRTERTPPRTERTPEWHTLRNSVMSPSDFIEPMREPTPPETETEPPTPCFKASETAIPESPVSPPTFKPSESAIPESPEPTTARLPANLDFKASQTALADSPVPTTARTPAPKTAPSPAPATARRAQTARAVIVMRHGERVDDCFGRWFERAASKSKKSINRGAGGYKPFDLNMPQSLATIDRPLPEYEDDTPLTVMGGVMAQKIGRCLSMMGRTPQVVYCSPALRCVQTGGLALKISRKPFIIRIEPGLFENTDLYPEHKPTFLTPLQLQKAGYDIDTDYTPYFRLEDLFKERETNREYNERVQGAIEYIVNRTCDGNGTVLIAGHASTVDLAFGSLHKKFKREPRQTGQKNLWHIAERIPYCGNVVFTRRDDEDHWHYCQKVIPPITYANFCNRVHLPYLERKTHTHKSTDSKQSESQKIKA</sequence>
<reference evidence="3" key="2">
    <citation type="submission" date="2020-10" db="UniProtKB">
        <authorList>
            <consortium name="WormBaseParasite"/>
        </authorList>
    </citation>
    <scope>IDENTIFICATION</scope>
</reference>
<dbReference type="WBParaSite" id="Pan_g11501.t1">
    <property type="protein sequence ID" value="Pan_g11501.t1"/>
    <property type="gene ID" value="Pan_g11501"/>
</dbReference>
<dbReference type="PANTHER" id="PTHR16469">
    <property type="entry name" value="UBIQUITIN-ASSOCIATED AND SH3 DOMAIN-CONTAINING BA-RELATED"/>
    <property type="match status" value="1"/>
</dbReference>
<feature type="compositionally biased region" description="Basic and acidic residues" evidence="1">
    <location>
        <begin position="345"/>
        <end position="376"/>
    </location>
</feature>
<dbReference type="PANTHER" id="PTHR16469:SF5">
    <property type="entry name" value="PHOSPHOGLYCERATE MUTASE FAMILY PROTEIN"/>
    <property type="match status" value="1"/>
</dbReference>
<evidence type="ECO:0000313" key="3">
    <source>
        <dbReference type="WBParaSite" id="Pan_g11501.t1"/>
    </source>
</evidence>
<accession>A0A7E4UQ76</accession>
<protein>
    <submittedName>
        <fullName evidence="3">Phosphoglycerate mutase family protein</fullName>
    </submittedName>
</protein>
<keyword evidence="2" id="KW-1185">Reference proteome</keyword>
<dbReference type="InterPro" id="IPR013078">
    <property type="entry name" value="His_Pase_superF_clade-1"/>
</dbReference>
<feature type="region of interest" description="Disordered" evidence="1">
    <location>
        <begin position="455"/>
        <end position="484"/>
    </location>
</feature>
<dbReference type="Gene3D" id="3.40.50.1240">
    <property type="entry name" value="Phosphoglycerate mutase-like"/>
    <property type="match status" value="1"/>
</dbReference>
<proteinExistence type="predicted"/>
<dbReference type="CDD" id="cd07040">
    <property type="entry name" value="HP"/>
    <property type="match status" value="1"/>
</dbReference>
<feature type="compositionally biased region" description="Low complexity" evidence="1">
    <location>
        <begin position="427"/>
        <end position="438"/>
    </location>
</feature>
<feature type="compositionally biased region" description="Low complexity" evidence="1">
    <location>
        <begin position="235"/>
        <end position="261"/>
    </location>
</feature>
<dbReference type="InterPro" id="IPR029033">
    <property type="entry name" value="His_PPase_superfam"/>
</dbReference>
<name>A0A7E4UQ76_PANRE</name>
<feature type="compositionally biased region" description="Basic and acidic residues" evidence="1">
    <location>
        <begin position="320"/>
        <end position="330"/>
    </location>
</feature>
<feature type="compositionally biased region" description="Polar residues" evidence="1">
    <location>
        <begin position="125"/>
        <end position="168"/>
    </location>
</feature>
<feature type="compositionally biased region" description="Basic and acidic residues" evidence="1">
    <location>
        <begin position="198"/>
        <end position="215"/>
    </location>
</feature>
<feature type="compositionally biased region" description="Polar residues" evidence="1">
    <location>
        <begin position="290"/>
        <end position="308"/>
    </location>
</feature>
<dbReference type="SUPFAM" id="SSF53254">
    <property type="entry name" value="Phosphoglycerate mutase-like"/>
    <property type="match status" value="1"/>
</dbReference>
<dbReference type="InterPro" id="IPR051710">
    <property type="entry name" value="Phosphatase_SH3-domain"/>
</dbReference>
<organism evidence="2 3">
    <name type="scientific">Panagrellus redivivus</name>
    <name type="common">Microworm</name>
    <dbReference type="NCBI Taxonomy" id="6233"/>
    <lineage>
        <taxon>Eukaryota</taxon>
        <taxon>Metazoa</taxon>
        <taxon>Ecdysozoa</taxon>
        <taxon>Nematoda</taxon>
        <taxon>Chromadorea</taxon>
        <taxon>Rhabditida</taxon>
        <taxon>Tylenchina</taxon>
        <taxon>Panagrolaimomorpha</taxon>
        <taxon>Panagrolaimoidea</taxon>
        <taxon>Panagrolaimidae</taxon>
        <taxon>Panagrellus</taxon>
    </lineage>
</organism>
<feature type="region of interest" description="Disordered" evidence="1">
    <location>
        <begin position="23"/>
        <end position="442"/>
    </location>
</feature>
<dbReference type="AlphaFoldDB" id="A0A7E4UQ76"/>
<dbReference type="Proteomes" id="UP000492821">
    <property type="component" value="Unassembled WGS sequence"/>
</dbReference>
<feature type="compositionally biased region" description="Basic residues" evidence="1">
    <location>
        <begin position="115"/>
        <end position="124"/>
    </location>
</feature>
<dbReference type="Pfam" id="PF00300">
    <property type="entry name" value="His_Phos_1"/>
    <property type="match status" value="1"/>
</dbReference>